<protein>
    <submittedName>
        <fullName evidence="1">Uncharacterized protein</fullName>
    </submittedName>
</protein>
<comment type="caution">
    <text evidence="1">The sequence shown here is derived from an EMBL/GenBank/DDBJ whole genome shotgun (WGS) entry which is preliminary data.</text>
</comment>
<reference evidence="1 2" key="1">
    <citation type="submission" date="2019-03" db="EMBL/GenBank/DDBJ databases">
        <title>Genomic Encyclopedia of Archaeal and Bacterial Type Strains, Phase II (KMG-II): from individual species to whole genera.</title>
        <authorList>
            <person name="Goeker M."/>
        </authorList>
    </citation>
    <scope>NUCLEOTIDE SEQUENCE [LARGE SCALE GENOMIC DNA]</scope>
    <source>
        <strain evidence="1 2">ATCC 25309</strain>
    </source>
</reference>
<proteinExistence type="predicted"/>
<accession>A0A4R7RYZ0</accession>
<dbReference type="AlphaFoldDB" id="A0A4R7RYZ0"/>
<dbReference type="Proteomes" id="UP000295662">
    <property type="component" value="Unassembled WGS sequence"/>
</dbReference>
<dbReference type="EMBL" id="SOCA01000003">
    <property type="protein sequence ID" value="TDU71122.1"/>
    <property type="molecule type" value="Genomic_DNA"/>
</dbReference>
<keyword evidence="2" id="KW-1185">Reference proteome</keyword>
<evidence type="ECO:0000313" key="2">
    <source>
        <dbReference type="Proteomes" id="UP000295662"/>
    </source>
</evidence>
<sequence>MKSENNYSGETPKSFFSTNAPDGGKYECYVKLFSNRPADEVACCLSQTIGVNLDKVDHFDECEAYLAVLGNHDLTVYPPQEGNNIDHFDIMVEPGHTCLAVGNSIDLSVEFAAWLNLKAAVLGRFTVLEDK</sequence>
<evidence type="ECO:0000313" key="1">
    <source>
        <dbReference type="EMBL" id="TDU71122.1"/>
    </source>
</evidence>
<gene>
    <name evidence="1" type="ORF">EI77_02241</name>
</gene>
<organism evidence="1 2">
    <name type="scientific">Prosthecobacter fusiformis</name>
    <dbReference type="NCBI Taxonomy" id="48464"/>
    <lineage>
        <taxon>Bacteria</taxon>
        <taxon>Pseudomonadati</taxon>
        <taxon>Verrucomicrobiota</taxon>
        <taxon>Verrucomicrobiia</taxon>
        <taxon>Verrucomicrobiales</taxon>
        <taxon>Verrucomicrobiaceae</taxon>
        <taxon>Prosthecobacter</taxon>
    </lineage>
</organism>
<name>A0A4R7RYZ0_9BACT</name>